<sequence>MSDRQPSQGLKTALELGPVAAFFAGYMLLRGETFEVAGTEYSGFILITAAFVPLIALSTYLLWRLTGALSKMQIVTLVLVIVFGGLTVWFNDERFFKMKPTLIYLIFGGILGIGLLRGQSYLRLVMDEMVPLDEEGWMKLTRRFTLLFFGLALLNEFIWRTMSTAAWVNFKTFGLTAAIFVFFITQGRLFRDHGTGEKDG</sequence>
<gene>
    <name evidence="5" type="primary">yciB</name>
    <name evidence="6" type="ORF">SAMN04490244_110115</name>
</gene>
<dbReference type="AlphaFoldDB" id="A0A1H9WEN6"/>
<dbReference type="EMBL" id="FOGU01000010">
    <property type="protein sequence ID" value="SES32249.1"/>
    <property type="molecule type" value="Genomic_DNA"/>
</dbReference>
<evidence type="ECO:0000256" key="1">
    <source>
        <dbReference type="ARBA" id="ARBA00022475"/>
    </source>
</evidence>
<dbReference type="PANTHER" id="PTHR36917">
    <property type="entry name" value="INTRACELLULAR SEPTATION PROTEIN A-RELATED"/>
    <property type="match status" value="1"/>
</dbReference>
<feature type="transmembrane region" description="Helical" evidence="5">
    <location>
        <begin position="12"/>
        <end position="29"/>
    </location>
</feature>
<dbReference type="PANTHER" id="PTHR36917:SF1">
    <property type="entry name" value="INNER MEMBRANE-SPANNING PROTEIN YCIB"/>
    <property type="match status" value="1"/>
</dbReference>
<dbReference type="HAMAP" id="MF_00189">
    <property type="entry name" value="YciB"/>
    <property type="match status" value="1"/>
</dbReference>
<dbReference type="InterPro" id="IPR006008">
    <property type="entry name" value="YciB"/>
</dbReference>
<evidence type="ECO:0000256" key="2">
    <source>
        <dbReference type="ARBA" id="ARBA00022692"/>
    </source>
</evidence>
<dbReference type="Proteomes" id="UP000198885">
    <property type="component" value="Unassembled WGS sequence"/>
</dbReference>
<comment type="function">
    <text evidence="5">Plays a role in cell envelope biogenesis, maintenance of cell envelope integrity and membrane homeostasis.</text>
</comment>
<dbReference type="Pfam" id="PF04279">
    <property type="entry name" value="IspA"/>
    <property type="match status" value="1"/>
</dbReference>
<comment type="subcellular location">
    <subcellularLocation>
        <location evidence="5">Cell inner membrane</location>
        <topology evidence="5">Multi-pass membrane protein</topology>
    </subcellularLocation>
</comment>
<proteinExistence type="inferred from homology"/>
<protein>
    <recommendedName>
        <fullName evidence="5">Inner membrane-spanning protein YciB</fullName>
    </recommendedName>
</protein>
<dbReference type="OrthoDB" id="9788219at2"/>
<evidence type="ECO:0000313" key="6">
    <source>
        <dbReference type="EMBL" id="SES32249.1"/>
    </source>
</evidence>
<keyword evidence="5" id="KW-0997">Cell inner membrane</keyword>
<comment type="similarity">
    <text evidence="5">Belongs to the YciB family.</text>
</comment>
<feature type="transmembrane region" description="Helical" evidence="5">
    <location>
        <begin position="140"/>
        <end position="159"/>
    </location>
</feature>
<reference evidence="6 7" key="1">
    <citation type="submission" date="2016-10" db="EMBL/GenBank/DDBJ databases">
        <authorList>
            <person name="de Groot N.N."/>
        </authorList>
    </citation>
    <scope>NUCLEOTIDE SEQUENCE [LARGE SCALE GENOMIC DNA]</scope>
    <source>
        <strain evidence="6 7">DSM 23042</strain>
    </source>
</reference>
<organism evidence="6 7">
    <name type="scientific">Tranquillimonas rosea</name>
    <dbReference type="NCBI Taxonomy" id="641238"/>
    <lineage>
        <taxon>Bacteria</taxon>
        <taxon>Pseudomonadati</taxon>
        <taxon>Pseudomonadota</taxon>
        <taxon>Alphaproteobacteria</taxon>
        <taxon>Rhodobacterales</taxon>
        <taxon>Roseobacteraceae</taxon>
        <taxon>Tranquillimonas</taxon>
    </lineage>
</organism>
<evidence type="ECO:0000313" key="7">
    <source>
        <dbReference type="Proteomes" id="UP000198885"/>
    </source>
</evidence>
<feature type="transmembrane region" description="Helical" evidence="5">
    <location>
        <begin position="41"/>
        <end position="62"/>
    </location>
</feature>
<keyword evidence="3 5" id="KW-1133">Transmembrane helix</keyword>
<evidence type="ECO:0000256" key="4">
    <source>
        <dbReference type="ARBA" id="ARBA00023136"/>
    </source>
</evidence>
<accession>A0A1H9WEN6</accession>
<dbReference type="STRING" id="641238.SAMN04490244_110115"/>
<dbReference type="RefSeq" id="WP_092695466.1">
    <property type="nucleotide sequence ID" value="NZ_FOGU01000010.1"/>
</dbReference>
<evidence type="ECO:0000256" key="5">
    <source>
        <dbReference type="HAMAP-Rule" id="MF_00189"/>
    </source>
</evidence>
<feature type="transmembrane region" description="Helical" evidence="5">
    <location>
        <begin position="74"/>
        <end position="90"/>
    </location>
</feature>
<feature type="transmembrane region" description="Helical" evidence="5">
    <location>
        <begin position="165"/>
        <end position="184"/>
    </location>
</feature>
<name>A0A1H9WEN6_9RHOB</name>
<keyword evidence="1 5" id="KW-1003">Cell membrane</keyword>
<keyword evidence="7" id="KW-1185">Reference proteome</keyword>
<feature type="transmembrane region" description="Helical" evidence="5">
    <location>
        <begin position="102"/>
        <end position="119"/>
    </location>
</feature>
<keyword evidence="2 5" id="KW-0812">Transmembrane</keyword>
<keyword evidence="4 5" id="KW-0472">Membrane</keyword>
<evidence type="ECO:0000256" key="3">
    <source>
        <dbReference type="ARBA" id="ARBA00022989"/>
    </source>
</evidence>
<dbReference type="GO" id="GO:0005886">
    <property type="term" value="C:plasma membrane"/>
    <property type="evidence" value="ECO:0007669"/>
    <property type="project" value="UniProtKB-SubCell"/>
</dbReference>